<gene>
    <name evidence="1" type="primary">RNF32</name>
    <name evidence="1" type="ORF">GBF38_017838</name>
</gene>
<proteinExistence type="predicted"/>
<comment type="caution">
    <text evidence="1">The sequence shown here is derived from an EMBL/GenBank/DDBJ whole genome shotgun (WGS) entry which is preliminary data.</text>
</comment>
<sequence length="1578" mass="177473">DFDEYDKPGAERSRRRRGEDDDLESDLEEELLEEDWLSSKKNPSEVSDEELNDDLLQSDDEDVNMSVQDVSFNATYSLGTSYDQQGNLQEADFTDDIVNLGAEGCEEGDAEQEEEEGYQQAGEEYTEGYSQDDNAEMPEDQMDYIGEQAEGDEGYQDEVLDIQINEPIDGLRGSKIRPDPCANVRYGPFTKDDEYQTSYDDQPVDEHGVQQEGAPEGEEEAVGREERREEEEEDAAESSQGFDTEEVENEAVPEEETKDESDEEDEEDEESGRIRFKSERKDGAVVRLGDASKRRDIPETLELSEKAKQDLMEFEEQERQKRQNRYGGRGRGGGRGGGRGRGGFPPFGMMDFRGGNRGRMNDQRLPLMGNMGMQQPSSRMPPPHQLHHQQLQSQQHHPSRPRGPPPYQEHGRPLAQQPLQPLIPPHMTHRSPPLRPQMEPPPRMMSPPPPNFPQHHQQQPPQPKNIHINPHFRGPTSSSVQVPLMPPAQSQPRPAVGPQRFPGPGDFQQHMSGNFGQPQRPPHHMEPFRNQPPQGPQDREPLFMGGKKLTSLLLLLLFGFPRVGTERAESTRFPGQHMFDHQGPSPLMNNSHNLHHQQQMPGQGHMGFGPPGPAFNQPGQGPLGLFPREPPRPNLPPHQGHQGMVGLDQQGGPPNQPRPFMGPRQPFGQQGNLFPPPQVQFGMQVRLRGLMHGPPVSQLPHHDPMPSHQPMHQHQQHHRQELPHHQHQQINVNEPRPMMHHGQNPFHQHQAHGSPRQMTPRPQNPQQRNMSNRQRMSTPLSKQMQQRNSNLRELPVAPGNTNMNSTRPAANVRPVAKATQGVRPGQNTQLVPAGGRGRGQVAAKNESHAGPDGRTVVRKEIPSTQSSTAPQNPDEDEETRQYRLKIEEQKRLREEILKRKEMRRQMQAGVRKKELLDRLNSQTNTTSQNPAPPQIQPSQQNQQMPHPVQQQQQPQPTPPHPPPPQQQQQQEQKQQPQPLQPQQQRPFPQRAPQPLNQSLKNPNQGAPIPPNSSAQTPTPRPNVKTRLQMVKGNTQQQQNPGSGPDQQWKPPQQNQQPMPQQRRTSALQNVNRPGGQVQSNQGPPKNIPVTPSEGPGPAQTLGPKPGAKRTVMQRKNSGCEGQPVPQKVRVVKLSGASGKGPVVTDGPAQQQDTWSATPVNPVVQRKVTMTGQQQQGPGGTPQASRGGAGNPQQNRVVVSGRGRARGGGQMGRGRPVSTRQSQRAAESECCTVSIEGLSSSTTDVQLKNLLRSIGPIEGSTPKASNKLVITSVAFQDHITRTLLRSEFSRSDPLLRCKRKAPRNPQAREEERGLRRQGEGEYVLDSAPPPLTLAQKLGLVASPAGRLSEDEWTRVKARACLQAFERFSGRKCCPMCRKEQYETRVIHDAAHLFRHRCATRIQACWRGYVARKRYRTLRKSVCPKDKELRRKFFEAKLQELNDSFVRYCHTDTEAFLSDINRSLSSSRRVFQQLERKHISEPHENDWDRIQRQVIQRGVWDCPICLTALCSPSLLTEAGTSSHHPHRQTVLLSCTHLFHQPCLEAFETFTVESRPSCPLCRSAYHKKIIEPGTNLSEMQF</sequence>
<dbReference type="Proteomes" id="UP000805704">
    <property type="component" value="Chromosome 17"/>
</dbReference>
<protein>
    <submittedName>
        <fullName evidence="1">RING finger protein 32</fullName>
    </submittedName>
</protein>
<keyword evidence="2" id="KW-1185">Reference proteome</keyword>
<feature type="non-terminal residue" evidence="1">
    <location>
        <position position="1"/>
    </location>
</feature>
<organism evidence="1 2">
    <name type="scientific">Nibea albiflora</name>
    <name type="common">Yellow drum</name>
    <name type="synonym">Corvina albiflora</name>
    <dbReference type="NCBI Taxonomy" id="240163"/>
    <lineage>
        <taxon>Eukaryota</taxon>
        <taxon>Metazoa</taxon>
        <taxon>Chordata</taxon>
        <taxon>Craniata</taxon>
        <taxon>Vertebrata</taxon>
        <taxon>Euteleostomi</taxon>
        <taxon>Actinopterygii</taxon>
        <taxon>Neopterygii</taxon>
        <taxon>Teleostei</taxon>
        <taxon>Neoteleostei</taxon>
        <taxon>Acanthomorphata</taxon>
        <taxon>Eupercaria</taxon>
        <taxon>Sciaenidae</taxon>
        <taxon>Nibea</taxon>
    </lineage>
</organism>
<evidence type="ECO:0000313" key="1">
    <source>
        <dbReference type="EMBL" id="KAG8009518.1"/>
    </source>
</evidence>
<name>A0ACB7F4X9_NIBAL</name>
<evidence type="ECO:0000313" key="2">
    <source>
        <dbReference type="Proteomes" id="UP000805704"/>
    </source>
</evidence>
<accession>A0ACB7F4X9</accession>
<dbReference type="EMBL" id="CM024805">
    <property type="protein sequence ID" value="KAG8009518.1"/>
    <property type="molecule type" value="Genomic_DNA"/>
</dbReference>
<reference evidence="1" key="1">
    <citation type="submission" date="2020-04" db="EMBL/GenBank/DDBJ databases">
        <title>A chromosome-scale assembly and high-density genetic map of the yellow drum (Nibea albiflora) genome.</title>
        <authorList>
            <person name="Xu D."/>
            <person name="Zhang W."/>
            <person name="Chen R."/>
            <person name="Tan P."/>
            <person name="Wang L."/>
            <person name="Song H."/>
            <person name="Tian L."/>
            <person name="Zhu Q."/>
            <person name="Wang B."/>
        </authorList>
    </citation>
    <scope>NUCLEOTIDE SEQUENCE</scope>
    <source>
        <strain evidence="1">ZJHYS-2018</strain>
    </source>
</reference>